<keyword evidence="2" id="KW-1185">Reference proteome</keyword>
<proteinExistence type="predicted"/>
<dbReference type="EMBL" id="CP075584">
    <property type="protein sequence ID" value="WBM80683.1"/>
    <property type="molecule type" value="Genomic_DNA"/>
</dbReference>
<reference evidence="1 2" key="1">
    <citation type="submission" date="2021-05" db="EMBL/GenBank/DDBJ databases">
        <authorList>
            <person name="Kumar R."/>
            <person name="Kumar A."/>
            <person name="Mukhia S."/>
        </authorList>
    </citation>
    <scope>NUCLEOTIDE SEQUENCE [LARGE SCALE GENOMIC DNA]</scope>
    <source>
        <strain evidence="1 2">ERMR7:08</strain>
    </source>
</reference>
<evidence type="ECO:0000313" key="2">
    <source>
        <dbReference type="Proteomes" id="UP001212421"/>
    </source>
</evidence>
<name>A0ABY7NJK0_9MICO</name>
<sequence length="178" mass="19300">MSEKVRGSFWACGEITGGELRLSVSTGGLLASFIDGYGELGRAETIVEGGSWADLRRQNRYAYACEIAEDFQARALVKGTAAGTWSQWAEDDAALERLTEPRCIVPSSEPWMGGRMLLIVVHPVIKALDWDAPKASRSLIVIDPRTEVSLLLSLRRVGALSSTGSLTARSRLTHPLGL</sequence>
<dbReference type="RefSeq" id="WP_281535355.1">
    <property type="nucleotide sequence ID" value="NZ_CP075584.1"/>
</dbReference>
<dbReference type="Proteomes" id="UP001212421">
    <property type="component" value="Chromosome"/>
</dbReference>
<gene>
    <name evidence="1" type="ORF">KIV56_04605</name>
</gene>
<organism evidence="1 2">
    <name type="scientific">Cryobacterium breve</name>
    <dbReference type="NCBI Taxonomy" id="1259258"/>
    <lineage>
        <taxon>Bacteria</taxon>
        <taxon>Bacillati</taxon>
        <taxon>Actinomycetota</taxon>
        <taxon>Actinomycetes</taxon>
        <taxon>Micrococcales</taxon>
        <taxon>Microbacteriaceae</taxon>
        <taxon>Cryobacterium</taxon>
    </lineage>
</organism>
<protein>
    <submittedName>
        <fullName evidence="1">Uncharacterized protein</fullName>
    </submittedName>
</protein>
<accession>A0ABY7NJK0</accession>
<evidence type="ECO:0000313" key="1">
    <source>
        <dbReference type="EMBL" id="WBM80683.1"/>
    </source>
</evidence>